<comment type="catalytic activity">
    <reaction evidence="16">
        <text>L-threonyl-[protein] + ATP = O-phospho-L-threonyl-[protein] + ADP + H(+)</text>
        <dbReference type="Rhea" id="RHEA:46608"/>
        <dbReference type="Rhea" id="RHEA-COMP:11060"/>
        <dbReference type="Rhea" id="RHEA-COMP:11605"/>
        <dbReference type="ChEBI" id="CHEBI:15378"/>
        <dbReference type="ChEBI" id="CHEBI:30013"/>
        <dbReference type="ChEBI" id="CHEBI:30616"/>
        <dbReference type="ChEBI" id="CHEBI:61977"/>
        <dbReference type="ChEBI" id="CHEBI:456216"/>
        <dbReference type="EC" id="2.7.11.1"/>
    </reaction>
</comment>
<evidence type="ECO:0000256" key="22">
    <source>
        <dbReference type="PROSITE-ProRule" id="PRU10141"/>
    </source>
</evidence>
<dbReference type="Gene3D" id="3.30.200.20">
    <property type="entry name" value="Phosphorylase Kinase, domain 1"/>
    <property type="match status" value="1"/>
</dbReference>
<keyword evidence="6" id="KW-1003">Cell membrane</keyword>
<comment type="similarity">
    <text evidence="4">Belongs to the protein kinase superfamily. CAMK Ser/Thr protein kinase family. SNF1 subfamily.</text>
</comment>
<feature type="domain" description="KA1" evidence="26">
    <location>
        <begin position="1403"/>
        <end position="1452"/>
    </location>
</feature>
<comment type="function">
    <text evidence="18">Serine/threonine-protein kinase. Involved in the specific phosphorylation of microtubule-associated proteins for MAP2 and MAP4. Phosphorylates the microtubule-associated protein MAPT/TAU. Phosphorylates CDC25C on 'Ser-216'. Regulates localization and activity of some histone deacetylases by mediating phosphorylation of HDAC7, promoting subsequent interaction between HDAC7 and 14-3-3 and export from the nucleus. Regulates localization and activity of MITF by mediating its phosphorylation, promoting subsequent interaction between MITF and 14-3-3 and retention in the cytosol. Negatively regulates the Hippo signaling pathway and antagonizes the phosphorylation of LATS1. Cooperates with DLG5 to inhibit the kinase activity of STK3/MST2 toward LATS1. Phosphorylates PKP2 and KSR1.</text>
</comment>
<dbReference type="InterPro" id="IPR028375">
    <property type="entry name" value="KA1/Ssp2_C"/>
</dbReference>
<dbReference type="GO" id="GO:0050321">
    <property type="term" value="F:tau-protein kinase activity"/>
    <property type="evidence" value="ECO:0007669"/>
    <property type="project" value="TreeGrafter"/>
</dbReference>
<dbReference type="FunFam" id="3.30.310.80:FF:000001">
    <property type="entry name" value="Non-specific serine/threonine protein kinase"/>
    <property type="match status" value="1"/>
</dbReference>
<feature type="compositionally biased region" description="Polar residues" evidence="23">
    <location>
        <begin position="731"/>
        <end position="769"/>
    </location>
</feature>
<dbReference type="InterPro" id="IPR017441">
    <property type="entry name" value="Protein_kinase_ATP_BS"/>
</dbReference>
<dbReference type="GO" id="GO:0005524">
    <property type="term" value="F:ATP binding"/>
    <property type="evidence" value="ECO:0007669"/>
    <property type="project" value="UniProtKB-UniRule"/>
</dbReference>
<dbReference type="SMART" id="SM00220">
    <property type="entry name" value="S_TKc"/>
    <property type="match status" value="1"/>
</dbReference>
<feature type="domain" description="UBA" evidence="25">
    <location>
        <begin position="498"/>
        <end position="538"/>
    </location>
</feature>
<dbReference type="Proteomes" id="UP000095285">
    <property type="component" value="Unassembled WGS sequence"/>
</dbReference>
<evidence type="ECO:0000256" key="5">
    <source>
        <dbReference type="ARBA" id="ARBA00012513"/>
    </source>
</evidence>
<dbReference type="FunFam" id="3.30.200.20:FF:000003">
    <property type="entry name" value="Non-specific serine/threonine protein kinase"/>
    <property type="match status" value="1"/>
</dbReference>
<evidence type="ECO:0000259" key="26">
    <source>
        <dbReference type="PROSITE" id="PS50032"/>
    </source>
</evidence>
<protein>
    <recommendedName>
        <fullName evidence="20">MAP/microtubule affinity-regulating kinase 3</fullName>
        <ecNumber evidence="5">2.7.11.1</ecNumber>
    </recommendedName>
    <alternativeName>
        <fullName evidence="21">Serine/threonine-protein kinase par-1</fullName>
    </alternativeName>
</protein>
<feature type="domain" description="Protein kinase" evidence="24">
    <location>
        <begin position="228"/>
        <end position="479"/>
    </location>
</feature>
<evidence type="ECO:0000313" key="27">
    <source>
        <dbReference type="Proteomes" id="UP000095285"/>
    </source>
</evidence>
<evidence type="ECO:0000256" key="20">
    <source>
        <dbReference type="ARBA" id="ARBA00071529"/>
    </source>
</evidence>
<evidence type="ECO:0000259" key="25">
    <source>
        <dbReference type="PROSITE" id="PS50030"/>
    </source>
</evidence>
<proteinExistence type="inferred from homology"/>
<reference evidence="27" key="1">
    <citation type="submission" date="2012-04" db="EMBL/GenBank/DDBJ databases">
        <title>The Genome Sequence of Loa loa.</title>
        <authorList>
            <consortium name="The Broad Institute Genome Sequencing Platform"/>
            <consortium name="Broad Institute Genome Sequencing Center for Infectious Disease"/>
            <person name="Nutman T.B."/>
            <person name="Fink D.L."/>
            <person name="Russ C."/>
            <person name="Young S."/>
            <person name="Zeng Q."/>
            <person name="Gargeya S."/>
            <person name="Alvarado L."/>
            <person name="Berlin A."/>
            <person name="Chapman S.B."/>
            <person name="Chen Z."/>
            <person name="Freedman E."/>
            <person name="Gellesch M."/>
            <person name="Goldberg J."/>
            <person name="Griggs A."/>
            <person name="Gujja S."/>
            <person name="Heilman E.R."/>
            <person name="Heiman D."/>
            <person name="Howarth C."/>
            <person name="Mehta T."/>
            <person name="Neiman D."/>
            <person name="Pearson M."/>
            <person name="Roberts A."/>
            <person name="Saif S."/>
            <person name="Shea T."/>
            <person name="Shenoy N."/>
            <person name="Sisk P."/>
            <person name="Stolte C."/>
            <person name="Sykes S."/>
            <person name="White J."/>
            <person name="Yandava C."/>
            <person name="Haas B."/>
            <person name="Henn M.R."/>
            <person name="Nusbaum C."/>
            <person name="Birren B."/>
        </authorList>
    </citation>
    <scope>NUCLEOTIDE SEQUENCE [LARGE SCALE GENOMIC DNA]</scope>
</reference>
<dbReference type="PROSITE" id="PS00107">
    <property type="entry name" value="PROTEIN_KINASE_ATP"/>
    <property type="match status" value="1"/>
</dbReference>
<feature type="compositionally biased region" description="Polar residues" evidence="23">
    <location>
        <begin position="207"/>
        <end position="217"/>
    </location>
</feature>
<organism evidence="27 28">
    <name type="scientific">Loa loa</name>
    <name type="common">Eye worm</name>
    <name type="synonym">Filaria loa</name>
    <dbReference type="NCBI Taxonomy" id="7209"/>
    <lineage>
        <taxon>Eukaryota</taxon>
        <taxon>Metazoa</taxon>
        <taxon>Ecdysozoa</taxon>
        <taxon>Nematoda</taxon>
        <taxon>Chromadorea</taxon>
        <taxon>Rhabditida</taxon>
        <taxon>Spirurina</taxon>
        <taxon>Spiruromorpha</taxon>
        <taxon>Filarioidea</taxon>
        <taxon>Onchocercidae</taxon>
        <taxon>Loa</taxon>
    </lineage>
</organism>
<feature type="compositionally biased region" description="Low complexity" evidence="23">
    <location>
        <begin position="1199"/>
        <end position="1218"/>
    </location>
</feature>
<evidence type="ECO:0000313" key="28">
    <source>
        <dbReference type="WBParaSite" id="EN70_862"/>
    </source>
</evidence>
<dbReference type="GO" id="GO:0042995">
    <property type="term" value="C:cell projection"/>
    <property type="evidence" value="ECO:0007669"/>
    <property type="project" value="UniProtKB-SubCell"/>
</dbReference>
<dbReference type="PANTHER" id="PTHR24346:SF82">
    <property type="entry name" value="KP78A-RELATED"/>
    <property type="match status" value="1"/>
</dbReference>
<dbReference type="GO" id="GO:0106310">
    <property type="term" value="F:protein serine kinase activity"/>
    <property type="evidence" value="ECO:0007669"/>
    <property type="project" value="RHEA"/>
</dbReference>
<dbReference type="CDD" id="cd14072">
    <property type="entry name" value="STKc_MARK"/>
    <property type="match status" value="1"/>
</dbReference>
<dbReference type="CDD" id="cd12196">
    <property type="entry name" value="MARK1-3_C"/>
    <property type="match status" value="1"/>
</dbReference>
<feature type="binding site" evidence="22">
    <location>
        <position position="257"/>
    </location>
    <ligand>
        <name>ATP</name>
        <dbReference type="ChEBI" id="CHEBI:30616"/>
    </ligand>
</feature>
<dbReference type="Gene3D" id="1.10.8.10">
    <property type="entry name" value="DNA helicase RuvA subunit, C-terminal domain"/>
    <property type="match status" value="1"/>
</dbReference>
<feature type="region of interest" description="Disordered" evidence="23">
    <location>
        <begin position="925"/>
        <end position="1006"/>
    </location>
</feature>
<evidence type="ECO:0000256" key="19">
    <source>
        <dbReference type="ARBA" id="ARBA00063680"/>
    </source>
</evidence>
<evidence type="ECO:0000256" key="16">
    <source>
        <dbReference type="ARBA" id="ARBA00047899"/>
    </source>
</evidence>
<keyword evidence="14" id="KW-0472">Membrane</keyword>
<dbReference type="Gene3D" id="1.10.510.10">
    <property type="entry name" value="Transferase(Phosphotransferase) domain 1"/>
    <property type="match status" value="1"/>
</dbReference>
<keyword evidence="13 22" id="KW-0067">ATP-binding</keyword>
<dbReference type="Pfam" id="PF00069">
    <property type="entry name" value="Pkinase"/>
    <property type="match status" value="1"/>
</dbReference>
<dbReference type="FunFam" id="1.10.510.10:FF:001032">
    <property type="entry name" value="KP78b, isoform A"/>
    <property type="match status" value="1"/>
</dbReference>
<dbReference type="CDD" id="cd14337">
    <property type="entry name" value="UBA_MARK_Par1"/>
    <property type="match status" value="1"/>
</dbReference>
<dbReference type="GO" id="GO:0005938">
    <property type="term" value="C:cell cortex"/>
    <property type="evidence" value="ECO:0007669"/>
    <property type="project" value="UniProtKB-SubCell"/>
</dbReference>
<evidence type="ECO:0000256" key="21">
    <source>
        <dbReference type="ARBA" id="ARBA00074935"/>
    </source>
</evidence>
<dbReference type="GO" id="GO:0035556">
    <property type="term" value="P:intracellular signal transduction"/>
    <property type="evidence" value="ECO:0007669"/>
    <property type="project" value="TreeGrafter"/>
</dbReference>
<feature type="region of interest" description="Disordered" evidence="23">
    <location>
        <begin position="1199"/>
        <end position="1241"/>
    </location>
</feature>
<comment type="catalytic activity">
    <reaction evidence="17">
        <text>L-seryl-[protein] + ATP = O-phospho-L-seryl-[protein] + ADP + H(+)</text>
        <dbReference type="Rhea" id="RHEA:17989"/>
        <dbReference type="Rhea" id="RHEA-COMP:9863"/>
        <dbReference type="Rhea" id="RHEA-COMP:11604"/>
        <dbReference type="ChEBI" id="CHEBI:15378"/>
        <dbReference type="ChEBI" id="CHEBI:29999"/>
        <dbReference type="ChEBI" id="CHEBI:30616"/>
        <dbReference type="ChEBI" id="CHEBI:83421"/>
        <dbReference type="ChEBI" id="CHEBI:456216"/>
        <dbReference type="EC" id="2.7.11.1"/>
    </reaction>
</comment>
<dbReference type="PROSITE" id="PS00108">
    <property type="entry name" value="PROTEIN_KINASE_ST"/>
    <property type="match status" value="1"/>
</dbReference>
<reference evidence="28" key="2">
    <citation type="submission" date="2016-11" db="UniProtKB">
        <authorList>
            <consortium name="WormBaseParasite"/>
        </authorList>
    </citation>
    <scope>IDENTIFICATION</scope>
</reference>
<evidence type="ECO:0000256" key="3">
    <source>
        <dbReference type="ARBA" id="ARBA00004544"/>
    </source>
</evidence>
<evidence type="ECO:0000256" key="4">
    <source>
        <dbReference type="ARBA" id="ARBA00006234"/>
    </source>
</evidence>
<name>A0A1I7W1I7_LOALO</name>
<evidence type="ECO:0000256" key="6">
    <source>
        <dbReference type="ARBA" id="ARBA00022475"/>
    </source>
</evidence>
<evidence type="ECO:0000256" key="9">
    <source>
        <dbReference type="ARBA" id="ARBA00022553"/>
    </source>
</evidence>
<evidence type="ECO:0000256" key="17">
    <source>
        <dbReference type="ARBA" id="ARBA00048679"/>
    </source>
</evidence>
<dbReference type="GO" id="GO:0000226">
    <property type="term" value="P:microtubule cytoskeleton organization"/>
    <property type="evidence" value="ECO:0007669"/>
    <property type="project" value="TreeGrafter"/>
</dbReference>
<evidence type="ECO:0000256" key="10">
    <source>
        <dbReference type="ARBA" id="ARBA00022679"/>
    </source>
</evidence>
<evidence type="ECO:0000256" key="12">
    <source>
        <dbReference type="ARBA" id="ARBA00022777"/>
    </source>
</evidence>
<evidence type="ECO:0000256" key="8">
    <source>
        <dbReference type="ARBA" id="ARBA00022527"/>
    </source>
</evidence>
<evidence type="ECO:0000256" key="11">
    <source>
        <dbReference type="ARBA" id="ARBA00022741"/>
    </source>
</evidence>
<feature type="compositionally biased region" description="Basic residues" evidence="23">
    <location>
        <begin position="996"/>
        <end position="1005"/>
    </location>
</feature>
<evidence type="ECO:0000256" key="23">
    <source>
        <dbReference type="SAM" id="MobiDB-lite"/>
    </source>
</evidence>
<dbReference type="InterPro" id="IPR015940">
    <property type="entry name" value="UBA"/>
</dbReference>
<accession>A0A1I7W1I7</accession>
<dbReference type="PANTHER" id="PTHR24346">
    <property type="entry name" value="MAP/MICROTUBULE AFFINITY-REGULATING KINASE"/>
    <property type="match status" value="1"/>
</dbReference>
<evidence type="ECO:0000256" key="13">
    <source>
        <dbReference type="ARBA" id="ARBA00022840"/>
    </source>
</evidence>
<feature type="region of interest" description="Disordered" evidence="23">
    <location>
        <begin position="150"/>
        <end position="224"/>
    </location>
</feature>
<comment type="subcellular location">
    <subcellularLocation>
        <location evidence="1">Cell membrane</location>
    </subcellularLocation>
    <subcellularLocation>
        <location evidence="2">Cell projection</location>
    </subcellularLocation>
    <subcellularLocation>
        <location evidence="3">Cytoplasm</location>
        <location evidence="3">Cell cortex</location>
    </subcellularLocation>
</comment>
<dbReference type="PROSITE" id="PS50030">
    <property type="entry name" value="UBA"/>
    <property type="match status" value="1"/>
</dbReference>
<keyword evidence="15" id="KW-0966">Cell projection</keyword>
<dbReference type="InterPro" id="IPR049508">
    <property type="entry name" value="MARK1-4_cat"/>
</dbReference>
<dbReference type="EC" id="2.7.11.1" evidence="5"/>
<dbReference type="STRING" id="7209.A0A1I7W1I7"/>
<evidence type="ECO:0000256" key="1">
    <source>
        <dbReference type="ARBA" id="ARBA00004236"/>
    </source>
</evidence>
<dbReference type="SUPFAM" id="SSF103243">
    <property type="entry name" value="KA1-like"/>
    <property type="match status" value="1"/>
</dbReference>
<comment type="subunit">
    <text evidence="19">Interacts with MAPT/TAU. Interacts with DLG5 (via coiled-coil domain). Interacts with STK3/MST2 and STK4/MST1 in the presence of DLG5. Interacts with YWHAB, YWHAG, YWHAQ and YWHAZ. Interacts with PKP2 (via N-terminus). Interacts with CDC25C. Interacts with KSR1.</text>
</comment>
<keyword evidence="10" id="KW-0808">Transferase</keyword>
<feature type="region of interest" description="Disordered" evidence="23">
    <location>
        <begin position="714"/>
        <end position="815"/>
    </location>
</feature>
<keyword evidence="11 22" id="KW-0547">Nucleotide-binding</keyword>
<evidence type="ECO:0000256" key="7">
    <source>
        <dbReference type="ARBA" id="ARBA00022490"/>
    </source>
</evidence>
<keyword evidence="12" id="KW-0418">Kinase</keyword>
<keyword evidence="7" id="KW-0963">Cytoplasm</keyword>
<evidence type="ECO:0000256" key="2">
    <source>
        <dbReference type="ARBA" id="ARBA00004316"/>
    </source>
</evidence>
<feature type="compositionally biased region" description="Polar residues" evidence="23">
    <location>
        <begin position="150"/>
        <end position="166"/>
    </location>
</feature>
<dbReference type="InterPro" id="IPR011009">
    <property type="entry name" value="Kinase-like_dom_sf"/>
</dbReference>
<evidence type="ECO:0000256" key="15">
    <source>
        <dbReference type="ARBA" id="ARBA00023273"/>
    </source>
</evidence>
<dbReference type="Gene3D" id="3.30.310.80">
    <property type="entry name" value="Kinase associated domain 1, KA1"/>
    <property type="match status" value="1"/>
</dbReference>
<keyword evidence="27" id="KW-1185">Reference proteome</keyword>
<dbReference type="GO" id="GO:0005886">
    <property type="term" value="C:plasma membrane"/>
    <property type="evidence" value="ECO:0007669"/>
    <property type="project" value="UniProtKB-SubCell"/>
</dbReference>
<dbReference type="InterPro" id="IPR008271">
    <property type="entry name" value="Ser/Thr_kinase_AS"/>
</dbReference>
<sequence>MVALGLIELQKLAVVKSGFFLFPSLIFKSDGVGVGQRWFDVICLYLTLPAGLVYSLFSLLVLCDLISGSLSKEYVNSCSSTEAVNKNIVRKNSNIPPVRKSFRKIKNQDTASILSTTNGQNKTSYSSTKVPTSAFCRLPSEPHTRMATTVQHAPMTAPSSSNSNHATAGGNGSHPSTQVSSHHGAHPSSSSHHGTGGGFHGSHRSSNLNATRVQSRSRTTDDPHIGKYKLLKTIGKGNFAKVKLAKHIPTGIEVAIKIIDKTALNPGSLHKLFREVKIMKQLDHPNIVKLYQVMETENTLYLVMEYASGGEVFDYLVAHGRMKEKEARAKFRQIVSAVQYLHQKNIIHRDLKAENLLLDSDMNIKIADFGFSNQFVIGNKLDTFCGSPPYAAPELFQGKKYDGPEVDVWSLGVILYTLVSGSLPFDGQNLKELRERVLRGKYRIPFYMSTDCENLLKKFLVLNPARRGTLETIMKDRWMNIGYEDDELKPYVEPPKDVKDENRIAVIQQMGYSRNAIVVSLDKGSFDDLHATYILLGEKKRELDGEALLNAQLNPASAQSVAHGITQGQSPHTQVPASTGFAMTQKFVPRSTSAQVPSIKTRRGSQEQTIAPAAQLPTTLLPSDIHVTTPPGTQRVMSGVAPVAMRHVVGPPGGRQALSMQPGHIMPNYPSNVMQAVGSGVQAGAVPVSGFRKASVPARTPLSNLGTRGILQPGPRFVYPTIDTKGLPKSITGSSSARGTPSSPFSSNSAQQKITSLQKSGSISATPNEPSIKEDDNENGELFAGNGDSGKAEPAVTTHATTDKDVDIGRYGGSDADDANATAVSWQQSPASATAPIVEQPEKKGEKLHQSASAQAVVKNSAINETSPSALLPHSQNNSPKLTKSATGTALNPVSVIASSPDTQTVPSAAVLSTHNTAVQNAAFPRHTRNRQTFHGKTEHNKGNMDDDVESEVVHGTGNASGNGGPRGSFLSKLSKLTRRGSSAQQKSSLSSSLSSHHHHHHHHQNYPYQQYASSVRGTSASTRENDLSNSPTVLSQIRCFSGRGTSINQQALPLLLSPIAMKQAIQRHSFAGSNINTNGIINNYNGSSEANNVQALNIRLSLPVRPLSVYVGSSSGTMSPSSDQVISQTLVTPQYDLFHVKPSRGLHYSNSLSTGNRCHSPIFPAPLVHKVVPQTPDCSVDASAVLLSPNLDPIFPPSSVSDTMRSSSDSIQSFSPSMASSNSGTVTGGNHHHNSREGDACNVQLPSTYYATGTVGSGPSSTCASSVYQSLRRTPIVGIAEGSALTTTSPPTPSSTNEMVKHSGRSGTIGPTTGIAGFKRLNTAQQHHGQFLMTPNATLGAGCDMSNGDEVKPRSLRFTWSMKTTSSLAPEEMMKEIRKVLDQNNCDYEQRERYLLLCVHGDPNTDSLVQWEMEVCKLPRLSLNGVRFKRISGTSIGFKNIASKIAQELNL</sequence>
<dbReference type="SUPFAM" id="SSF56112">
    <property type="entry name" value="Protein kinase-like (PK-like)"/>
    <property type="match status" value="1"/>
</dbReference>
<dbReference type="PROSITE" id="PS50011">
    <property type="entry name" value="PROTEIN_KINASE_DOM"/>
    <property type="match status" value="1"/>
</dbReference>
<keyword evidence="9" id="KW-0597">Phosphoprotein</keyword>
<feature type="region of interest" description="Disordered" evidence="23">
    <location>
        <begin position="867"/>
        <end position="886"/>
    </location>
</feature>
<feature type="region of interest" description="Disordered" evidence="23">
    <location>
        <begin position="1283"/>
        <end position="1311"/>
    </location>
</feature>
<dbReference type="eggNOG" id="KOG0586">
    <property type="taxonomic scope" value="Eukaryota"/>
</dbReference>
<feature type="compositionally biased region" description="Basic and acidic residues" evidence="23">
    <location>
        <begin position="936"/>
        <end position="945"/>
    </location>
</feature>
<feature type="compositionally biased region" description="Low complexity" evidence="23">
    <location>
        <begin position="180"/>
        <end position="193"/>
    </location>
</feature>
<evidence type="ECO:0000256" key="18">
    <source>
        <dbReference type="ARBA" id="ARBA00054424"/>
    </source>
</evidence>
<dbReference type="InterPro" id="IPR000719">
    <property type="entry name" value="Prot_kinase_dom"/>
</dbReference>
<dbReference type="WBParaSite" id="EN70_862">
    <property type="protein sequence ID" value="EN70_862"/>
    <property type="gene ID" value="EN70_862"/>
</dbReference>
<dbReference type="PROSITE" id="PS50032">
    <property type="entry name" value="KA1"/>
    <property type="match status" value="1"/>
</dbReference>
<dbReference type="Pfam" id="PF02149">
    <property type="entry name" value="KA1"/>
    <property type="match status" value="1"/>
</dbReference>
<keyword evidence="8" id="KW-0723">Serine/threonine-protein kinase</keyword>
<evidence type="ECO:0000259" key="24">
    <source>
        <dbReference type="PROSITE" id="PS50011"/>
    </source>
</evidence>
<dbReference type="FunFam" id="1.10.8.10:FF:000005">
    <property type="entry name" value="Non-specific serine/threonine protein kinase"/>
    <property type="match status" value="1"/>
</dbReference>
<dbReference type="InterPro" id="IPR001772">
    <property type="entry name" value="KA1_dom"/>
</dbReference>
<evidence type="ECO:0000256" key="14">
    <source>
        <dbReference type="ARBA" id="ARBA00023136"/>
    </source>
</evidence>